<dbReference type="AlphaFoldDB" id="A0A244CRH9"/>
<feature type="domain" description="DUF5916" evidence="3">
    <location>
        <begin position="241"/>
        <end position="342"/>
    </location>
</feature>
<sequence>MFFNAKTAVIFSLFISNFMFNAHGSITKQHFELVHQSADISLDGHVSEAEWSHATYIPLIYQNEPNERGTPPVKTDAYLFEDGEYLYVAFKAYDPDPTKIRAALRDRDDLWADDNVALMIDTFNDERTGYEFYVNPLGAQGDMRMTDINGWAEDDSWNAIWDSAATITSEGYFVEMRIPFTALRFPKSQQAQTWSIAVWRNYPRDVLYQTSNVGFDWNVVCSLCQFDKITGLENVTPSRNLQLTPTFTALRHDEKQSVPGPWQQGDIDNELGLDLRWGITQDAVLNATLNPDFSTVEADSAQLDINTNYSLFYAERRAFFLDGASFFNNNHFDLVYTRNIADPDVGVKITGKTDVHSYGLMLSDDKNTSLILPSNQGSLLVNLNDESKVAIGSYQLDIGNQHSLGLMATHRETDDYQNSVLSLGGAYWFNQTDSVQYQLTHSNTSNSLFLQDTFNLDEQQSDTAYKVEFYRENRDYELFASVEEVGKDFRADLGFVTKSDYKKYLVGGGQTWYGDENSLLTSWEYETDWDKTYAQNGDTLEEEVELSVLLKSQLQSYLRVGLIHRDEFYFNDFFLQNIAYVQAGLSPTKDLKLTLYSSVGNKIDYTNAELGDSFEFEPAITWDVSDHLQLILSHQYSKLETDNQRVFTANVTDLRAYYKFNMRSMLKLVLQFEDIDREQAAYYFPVDKRNREYGSQLVYSYKINSQTLFYLGYSDAGYQDDSLRYLEKDQRTFFTKFSYAWQM</sequence>
<evidence type="ECO:0000259" key="3">
    <source>
        <dbReference type="Pfam" id="PF19313"/>
    </source>
</evidence>
<name>A0A244CRH9_PSEDV</name>
<reference evidence="4 5" key="1">
    <citation type="submission" date="2017-02" db="EMBL/GenBank/DDBJ databases">
        <title>Pseudoalteromonas ulvae TC14 Genome.</title>
        <authorList>
            <person name="Molmeret M."/>
        </authorList>
    </citation>
    <scope>NUCLEOTIDE SEQUENCE [LARGE SCALE GENOMIC DNA]</scope>
    <source>
        <strain evidence="4">TC14</strain>
    </source>
</reference>
<dbReference type="Pfam" id="PF19313">
    <property type="entry name" value="DUF5916"/>
    <property type="match status" value="1"/>
</dbReference>
<dbReference type="GO" id="GO:0004553">
    <property type="term" value="F:hydrolase activity, hydrolyzing O-glycosyl compounds"/>
    <property type="evidence" value="ECO:0007669"/>
    <property type="project" value="InterPro"/>
</dbReference>
<evidence type="ECO:0000313" key="4">
    <source>
        <dbReference type="EMBL" id="OUL58214.1"/>
    </source>
</evidence>
<dbReference type="CDD" id="cd09618">
    <property type="entry name" value="CBM9_like_2"/>
    <property type="match status" value="1"/>
</dbReference>
<accession>A0A244CRH9</accession>
<feature type="signal peptide" evidence="1">
    <location>
        <begin position="1"/>
        <end position="24"/>
    </location>
</feature>
<dbReference type="GO" id="GO:0016052">
    <property type="term" value="P:carbohydrate catabolic process"/>
    <property type="evidence" value="ECO:0007669"/>
    <property type="project" value="InterPro"/>
</dbReference>
<dbReference type="Proteomes" id="UP000194841">
    <property type="component" value="Unassembled WGS sequence"/>
</dbReference>
<comment type="caution">
    <text evidence="4">The sequence shown here is derived from an EMBL/GenBank/DDBJ whole genome shotgun (WGS) entry which is preliminary data.</text>
</comment>
<dbReference type="SUPFAM" id="SSF49344">
    <property type="entry name" value="CBD9-like"/>
    <property type="match status" value="1"/>
</dbReference>
<keyword evidence="5" id="KW-1185">Reference proteome</keyword>
<dbReference type="GO" id="GO:0030246">
    <property type="term" value="F:carbohydrate binding"/>
    <property type="evidence" value="ECO:0007669"/>
    <property type="project" value="InterPro"/>
</dbReference>
<dbReference type="InterPro" id="IPR010502">
    <property type="entry name" value="Carb-bd_dom_fam9"/>
</dbReference>
<gene>
    <name evidence="4" type="ORF">B1199_07620</name>
</gene>
<dbReference type="EMBL" id="MWPV01000002">
    <property type="protein sequence ID" value="OUL58214.1"/>
    <property type="molecule type" value="Genomic_DNA"/>
</dbReference>
<dbReference type="Gene3D" id="2.60.40.1190">
    <property type="match status" value="1"/>
</dbReference>
<feature type="domain" description="Carbohydrate-binding" evidence="2">
    <location>
        <begin position="42"/>
        <end position="193"/>
    </location>
</feature>
<keyword evidence="4" id="KW-0378">Hydrolase</keyword>
<evidence type="ECO:0000313" key="5">
    <source>
        <dbReference type="Proteomes" id="UP000194841"/>
    </source>
</evidence>
<feature type="chain" id="PRO_5012150872" evidence="1">
    <location>
        <begin position="25"/>
        <end position="743"/>
    </location>
</feature>
<dbReference type="RefSeq" id="WP_086743521.1">
    <property type="nucleotide sequence ID" value="NZ_MWPV01000002.1"/>
</dbReference>
<keyword evidence="1" id="KW-0732">Signal</keyword>
<proteinExistence type="predicted"/>
<evidence type="ECO:0000259" key="2">
    <source>
        <dbReference type="Pfam" id="PF06452"/>
    </source>
</evidence>
<organism evidence="4 5">
    <name type="scientific">Pseudoalteromonas ulvae</name>
    <dbReference type="NCBI Taxonomy" id="107327"/>
    <lineage>
        <taxon>Bacteria</taxon>
        <taxon>Pseudomonadati</taxon>
        <taxon>Pseudomonadota</taxon>
        <taxon>Gammaproteobacteria</taxon>
        <taxon>Alteromonadales</taxon>
        <taxon>Pseudoalteromonadaceae</taxon>
        <taxon>Pseudoalteromonas</taxon>
    </lineage>
</organism>
<dbReference type="Pfam" id="PF06452">
    <property type="entry name" value="CBM9_1"/>
    <property type="match status" value="1"/>
</dbReference>
<evidence type="ECO:0000256" key="1">
    <source>
        <dbReference type="SAM" id="SignalP"/>
    </source>
</evidence>
<dbReference type="OrthoDB" id="9786766at2"/>
<dbReference type="InterPro" id="IPR045670">
    <property type="entry name" value="DUF5916"/>
</dbReference>
<protein>
    <submittedName>
        <fullName evidence="4">Hydrolase</fullName>
    </submittedName>
</protein>